<evidence type="ECO:0000256" key="2">
    <source>
        <dbReference type="SAM" id="SignalP"/>
    </source>
</evidence>
<sequence>MSKHVVLAIFSILVTFLAFQASAFPTYLRDETPMSIVVDPEEYAEALGEDYYSPMVMKRFFTNHPSDYNPMRRPGPMPRGSKRDDTPFHPVPRIISMRRTDGSDEFGGENSEGYIANGRQKKQTRAATLIFRLGSLGMRRKPTVPPGPTA</sequence>
<feature type="signal peptide" evidence="2">
    <location>
        <begin position="1"/>
        <end position="23"/>
    </location>
</feature>
<gene>
    <name evidence="3" type="ORF">ODALV1_LOCUS795</name>
</gene>
<comment type="caution">
    <text evidence="3">The sequence shown here is derived from an EMBL/GenBank/DDBJ whole genome shotgun (WGS) entry which is preliminary data.</text>
</comment>
<evidence type="ECO:0000313" key="3">
    <source>
        <dbReference type="EMBL" id="CAL8069491.1"/>
    </source>
</evidence>
<organism evidence="3 4">
    <name type="scientific">Orchesella dallaii</name>
    <dbReference type="NCBI Taxonomy" id="48710"/>
    <lineage>
        <taxon>Eukaryota</taxon>
        <taxon>Metazoa</taxon>
        <taxon>Ecdysozoa</taxon>
        <taxon>Arthropoda</taxon>
        <taxon>Hexapoda</taxon>
        <taxon>Collembola</taxon>
        <taxon>Entomobryomorpha</taxon>
        <taxon>Entomobryoidea</taxon>
        <taxon>Orchesellidae</taxon>
        <taxon>Orchesellinae</taxon>
        <taxon>Orchesella</taxon>
    </lineage>
</organism>
<dbReference type="EMBL" id="CAXLJM020000004">
    <property type="protein sequence ID" value="CAL8069491.1"/>
    <property type="molecule type" value="Genomic_DNA"/>
</dbReference>
<keyword evidence="2" id="KW-0732">Signal</keyword>
<name>A0ABP1PJQ8_9HEXA</name>
<feature type="region of interest" description="Disordered" evidence="1">
    <location>
        <begin position="67"/>
        <end position="120"/>
    </location>
</feature>
<reference evidence="3 4" key="1">
    <citation type="submission" date="2024-08" db="EMBL/GenBank/DDBJ databases">
        <authorList>
            <person name="Cucini C."/>
            <person name="Frati F."/>
        </authorList>
    </citation>
    <scope>NUCLEOTIDE SEQUENCE [LARGE SCALE GENOMIC DNA]</scope>
</reference>
<evidence type="ECO:0000256" key="1">
    <source>
        <dbReference type="SAM" id="MobiDB-lite"/>
    </source>
</evidence>
<dbReference type="Proteomes" id="UP001642540">
    <property type="component" value="Unassembled WGS sequence"/>
</dbReference>
<accession>A0ABP1PJQ8</accession>
<evidence type="ECO:0000313" key="4">
    <source>
        <dbReference type="Proteomes" id="UP001642540"/>
    </source>
</evidence>
<keyword evidence="4" id="KW-1185">Reference proteome</keyword>
<protein>
    <submittedName>
        <fullName evidence="3">Uncharacterized protein</fullName>
    </submittedName>
</protein>
<feature type="chain" id="PRO_5045906523" evidence="2">
    <location>
        <begin position="24"/>
        <end position="150"/>
    </location>
</feature>
<proteinExistence type="predicted"/>